<comment type="caution">
    <text evidence="1">The sequence shown here is derived from an EMBL/GenBank/DDBJ whole genome shotgun (WGS) entry which is preliminary data.</text>
</comment>
<dbReference type="EMBL" id="DSFP01000030">
    <property type="protein sequence ID" value="HEW45586.1"/>
    <property type="molecule type" value="Genomic_DNA"/>
</dbReference>
<evidence type="ECO:0008006" key="2">
    <source>
        <dbReference type="Google" id="ProtNLM"/>
    </source>
</evidence>
<sequence length="88" mass="10650">MFLSAPYEWEYLRAKWMEAYTKNRFAEENLTLRRSEYELELAFDLGYAMAEKSEAERQLMEARYKLIIFWAKLFNLAGKSPFTILEYN</sequence>
<proteinExistence type="predicted"/>
<reference evidence="1" key="1">
    <citation type="journal article" date="2020" name="mSystems">
        <title>Genome- and Community-Level Interaction Insights into Carbon Utilization and Element Cycling Functions of Hydrothermarchaeota in Hydrothermal Sediment.</title>
        <authorList>
            <person name="Zhou Z."/>
            <person name="Liu Y."/>
            <person name="Xu W."/>
            <person name="Pan J."/>
            <person name="Luo Z.H."/>
            <person name="Li M."/>
        </authorList>
    </citation>
    <scope>NUCLEOTIDE SEQUENCE [LARGE SCALE GENOMIC DNA]</scope>
    <source>
        <strain evidence="1">SpSt-132</strain>
    </source>
</reference>
<evidence type="ECO:0000313" key="1">
    <source>
        <dbReference type="EMBL" id="HEW45586.1"/>
    </source>
</evidence>
<dbReference type="AlphaFoldDB" id="A0A7C2ZG82"/>
<protein>
    <recommendedName>
        <fullName evidence="2">TolC family protein</fullName>
    </recommendedName>
</protein>
<gene>
    <name evidence="1" type="ORF">ENO47_02790</name>
</gene>
<organism evidence="1">
    <name type="scientific">Hydrogenobacter sp</name>
    <dbReference type="NCBI Taxonomy" id="2152829"/>
    <lineage>
        <taxon>Bacteria</taxon>
        <taxon>Pseudomonadati</taxon>
        <taxon>Aquificota</taxon>
        <taxon>Aquificia</taxon>
        <taxon>Aquificales</taxon>
        <taxon>Aquificaceae</taxon>
        <taxon>Hydrogenobacter</taxon>
    </lineage>
</organism>
<name>A0A7C2ZG82_9AQUI</name>
<accession>A0A7C2ZG82</accession>